<dbReference type="EMBL" id="BEZZ01000418">
    <property type="protein sequence ID" value="GCC32170.1"/>
    <property type="molecule type" value="Genomic_DNA"/>
</dbReference>
<sequence length="798" mass="92089">MPPRVPAPPLKRPPNRKYLLGSKSEVTRRLSGDFCHQPDVKLFQGFILKHIMPQTLPLDQIQLPVPDKRTGKIQHLPALHPSRKKDRHFVLYKPPPQDGTPALVEEFLERANFIANDLDWLLALPHDKFWCQVIFDETMQKCLDSFLHYTPRQYDEFVNPNPAVEEVQKHLHRSVFMIFLRMSTHKESKEHFITPEAFGEIIYDGFLFDIPKIFDLCVIFGKGNAVLLKKMIGNIFNQQPNYFNDLNETVPTILQVFSSICDKCGLRLENHSQRPQKIDAPTKVSLMDMPVQEFKDILLYLCDTCTTLFAFLDIFPEASRTMQKHEFIHRLASFYEVIVPELESAIKKRRFDETSLQENLWKRLSHSRKKMIEAFHCIINNMCLQPILENGSDNILPFIEDFLQIFTALLHQKRFLTDYDEQFPVADDISLLQQAFPVLDETRTSYIIKAVDSAWEASGRSKPTFATGNTHVSHASDSNEVSAVNGETEQELKQPGYEIDDYCAGATAAKITGVELESLISQVKDILPHLGEGFVLECLEEYNYDAEKVINDILEDKIAPSLRKLDRTLQRQVKKEQESILSARQNVFDYDEFDVFSKTSVDMSKIWKGKKKGKEGTTLLDDKMHIAQQRERYNAYSIVVEKAPVEDGVQFYAGDYDDEYDDTYDGNQVGANDVDSDDELVSRRPFTTPRILRQKEDEEEDDDESEEEVPKEEIPKRDLFVQDPALLRERAEARRATFNARRGFKHDNSTVVGNSRGQGQSKETLMERRKKEANKSLRSNHNRRSLADRKRNKGMIPS</sequence>
<dbReference type="Proteomes" id="UP000287033">
    <property type="component" value="Unassembled WGS sequence"/>
</dbReference>
<dbReference type="OMA" id="LSQHEFW"/>
<dbReference type="InterPro" id="IPR003892">
    <property type="entry name" value="CUE"/>
</dbReference>
<feature type="compositionally biased region" description="Polar residues" evidence="1">
    <location>
        <begin position="749"/>
        <end position="763"/>
    </location>
</feature>
<evidence type="ECO:0000313" key="3">
    <source>
        <dbReference type="EMBL" id="GCC32170.1"/>
    </source>
</evidence>
<dbReference type="SUPFAM" id="SSF46934">
    <property type="entry name" value="UBA-like"/>
    <property type="match status" value="1"/>
</dbReference>
<keyword evidence="4" id="KW-1185">Reference proteome</keyword>
<dbReference type="PANTHER" id="PTHR21494:SF0">
    <property type="entry name" value="ACTIVATING SIGNAL COINTEGRATOR 1 COMPLEX SUBUNIT 2"/>
    <property type="match status" value="1"/>
</dbReference>
<dbReference type="PANTHER" id="PTHR21494">
    <property type="entry name" value="ACTIVATING SIGNAL COINTEGRATOR 1 COMPLEX SUBUNIT 2 ASC-1 COMPLEX SUBUNIT P100"/>
    <property type="match status" value="1"/>
</dbReference>
<dbReference type="AlphaFoldDB" id="A0A401SP59"/>
<dbReference type="OrthoDB" id="5577209at2759"/>
<feature type="region of interest" description="Disordered" evidence="1">
    <location>
        <begin position="736"/>
        <end position="798"/>
    </location>
</feature>
<dbReference type="GO" id="GO:0006355">
    <property type="term" value="P:regulation of DNA-templated transcription"/>
    <property type="evidence" value="ECO:0007669"/>
    <property type="project" value="TreeGrafter"/>
</dbReference>
<dbReference type="STRING" id="137246.A0A401SP59"/>
<dbReference type="Pfam" id="PF02845">
    <property type="entry name" value="CUE"/>
    <property type="match status" value="1"/>
</dbReference>
<dbReference type="SMART" id="SM00546">
    <property type="entry name" value="CUE"/>
    <property type="match status" value="1"/>
</dbReference>
<evidence type="ECO:0000256" key="1">
    <source>
        <dbReference type="SAM" id="MobiDB-lite"/>
    </source>
</evidence>
<dbReference type="InterPro" id="IPR041800">
    <property type="entry name" value="ASCC2_CUE"/>
</dbReference>
<proteinExistence type="predicted"/>
<organism evidence="3 4">
    <name type="scientific">Chiloscyllium punctatum</name>
    <name type="common">Brownbanded bambooshark</name>
    <name type="synonym">Hemiscyllium punctatum</name>
    <dbReference type="NCBI Taxonomy" id="137246"/>
    <lineage>
        <taxon>Eukaryota</taxon>
        <taxon>Metazoa</taxon>
        <taxon>Chordata</taxon>
        <taxon>Craniata</taxon>
        <taxon>Vertebrata</taxon>
        <taxon>Chondrichthyes</taxon>
        <taxon>Elasmobranchii</taxon>
        <taxon>Galeomorphii</taxon>
        <taxon>Galeoidea</taxon>
        <taxon>Orectolobiformes</taxon>
        <taxon>Hemiscylliidae</taxon>
        <taxon>Chiloscyllium</taxon>
    </lineage>
</organism>
<dbReference type="InterPro" id="IPR052586">
    <property type="entry name" value="ASCC2"/>
</dbReference>
<dbReference type="GO" id="GO:0043130">
    <property type="term" value="F:ubiquitin binding"/>
    <property type="evidence" value="ECO:0007669"/>
    <property type="project" value="InterPro"/>
</dbReference>
<comment type="caution">
    <text evidence="3">The sequence shown here is derived from an EMBL/GenBank/DDBJ whole genome shotgun (WGS) entry which is preliminary data.</text>
</comment>
<evidence type="ECO:0000313" key="4">
    <source>
        <dbReference type="Proteomes" id="UP000287033"/>
    </source>
</evidence>
<feature type="domain" description="CUE" evidence="2">
    <location>
        <begin position="515"/>
        <end position="558"/>
    </location>
</feature>
<dbReference type="CDD" id="cd14364">
    <property type="entry name" value="CUE_ASCC2"/>
    <property type="match status" value="1"/>
</dbReference>
<feature type="compositionally biased region" description="Basic and acidic residues" evidence="1">
    <location>
        <begin position="764"/>
        <end position="775"/>
    </location>
</feature>
<feature type="compositionally biased region" description="Basic and acidic residues" evidence="1">
    <location>
        <begin position="711"/>
        <end position="723"/>
    </location>
</feature>
<dbReference type="PROSITE" id="PS51140">
    <property type="entry name" value="CUE"/>
    <property type="match status" value="1"/>
</dbReference>
<accession>A0A401SP59</accession>
<protein>
    <recommendedName>
        <fullName evidence="2">CUE domain-containing protein</fullName>
    </recommendedName>
</protein>
<name>A0A401SP59_CHIPU</name>
<gene>
    <name evidence="3" type="ORF">chiPu_0010630</name>
</gene>
<dbReference type="InterPro" id="IPR009060">
    <property type="entry name" value="UBA-like_sf"/>
</dbReference>
<feature type="compositionally biased region" description="Acidic residues" evidence="1">
    <location>
        <begin position="697"/>
        <end position="710"/>
    </location>
</feature>
<reference evidence="3 4" key="1">
    <citation type="journal article" date="2018" name="Nat. Ecol. Evol.">
        <title>Shark genomes provide insights into elasmobranch evolution and the origin of vertebrates.</title>
        <authorList>
            <person name="Hara Y"/>
            <person name="Yamaguchi K"/>
            <person name="Onimaru K"/>
            <person name="Kadota M"/>
            <person name="Koyanagi M"/>
            <person name="Keeley SD"/>
            <person name="Tatsumi K"/>
            <person name="Tanaka K"/>
            <person name="Motone F"/>
            <person name="Kageyama Y"/>
            <person name="Nozu R"/>
            <person name="Adachi N"/>
            <person name="Nishimura O"/>
            <person name="Nakagawa R"/>
            <person name="Tanegashima C"/>
            <person name="Kiyatake I"/>
            <person name="Matsumoto R"/>
            <person name="Murakumo K"/>
            <person name="Nishida K"/>
            <person name="Terakita A"/>
            <person name="Kuratani S"/>
            <person name="Sato K"/>
            <person name="Hyodo S Kuraku.S."/>
        </authorList>
    </citation>
    <scope>NUCLEOTIDE SEQUENCE [LARGE SCALE GENOMIC DNA]</scope>
</reference>
<dbReference type="Gene3D" id="1.10.8.10">
    <property type="entry name" value="DNA helicase RuvA subunit, C-terminal domain"/>
    <property type="match status" value="1"/>
</dbReference>
<feature type="region of interest" description="Disordered" evidence="1">
    <location>
        <begin position="656"/>
        <end position="723"/>
    </location>
</feature>
<evidence type="ECO:0000259" key="2">
    <source>
        <dbReference type="PROSITE" id="PS51140"/>
    </source>
</evidence>